<protein>
    <submittedName>
        <fullName evidence="3">Uncharacterized protein LOC104599828</fullName>
    </submittedName>
</protein>
<reference evidence="3" key="1">
    <citation type="submission" date="2025-08" db="UniProtKB">
        <authorList>
            <consortium name="RefSeq"/>
        </authorList>
    </citation>
    <scope>IDENTIFICATION</scope>
</reference>
<keyword evidence="2" id="KW-1185">Reference proteome</keyword>
<accession>A0A1U8AEW3</accession>
<name>A0A1U8AEW3_NELNU</name>
<evidence type="ECO:0000313" key="2">
    <source>
        <dbReference type="Proteomes" id="UP000189703"/>
    </source>
</evidence>
<gene>
    <name evidence="3" type="primary">LOC104599828</name>
</gene>
<feature type="transmembrane region" description="Helical" evidence="1">
    <location>
        <begin position="134"/>
        <end position="156"/>
    </location>
</feature>
<evidence type="ECO:0000313" key="3">
    <source>
        <dbReference type="RefSeq" id="XP_010260871.2"/>
    </source>
</evidence>
<dbReference type="AlphaFoldDB" id="A0A1U8AEW3"/>
<dbReference type="Proteomes" id="UP000189703">
    <property type="component" value="Unplaced"/>
</dbReference>
<dbReference type="GeneID" id="104599828"/>
<organism evidence="2 3">
    <name type="scientific">Nelumbo nucifera</name>
    <name type="common">Sacred lotus</name>
    <dbReference type="NCBI Taxonomy" id="4432"/>
    <lineage>
        <taxon>Eukaryota</taxon>
        <taxon>Viridiplantae</taxon>
        <taxon>Streptophyta</taxon>
        <taxon>Embryophyta</taxon>
        <taxon>Tracheophyta</taxon>
        <taxon>Spermatophyta</taxon>
        <taxon>Magnoliopsida</taxon>
        <taxon>Proteales</taxon>
        <taxon>Nelumbonaceae</taxon>
        <taxon>Nelumbo</taxon>
    </lineage>
</organism>
<keyword evidence="1" id="KW-0472">Membrane</keyword>
<keyword evidence="1" id="KW-0812">Transmembrane</keyword>
<dbReference type="InParanoid" id="A0A1U8AEW3"/>
<feature type="transmembrane region" description="Helical" evidence="1">
    <location>
        <begin position="104"/>
        <end position="122"/>
    </location>
</feature>
<dbReference type="KEGG" id="nnu:104599828"/>
<dbReference type="RefSeq" id="XP_010260871.2">
    <property type="nucleotide sequence ID" value="XM_010262569.2"/>
</dbReference>
<keyword evidence="1" id="KW-1133">Transmembrane helix</keyword>
<proteinExistence type="predicted"/>
<sequence length="157" mass="17531">MVMGPALNIIVTMMDRVMNHPVEEFSWLDFALLPEACRSFSVMGFNMAQIEERVVMLAHAFSLRLTSQRRQGTQGPDGRGSRQKKILAEYELNTPVESSLTTMVSLWCHLVTLVLLQVILLLSHPVKSDVPSIWDLFISSGCIASLSLPINGIFLVE</sequence>
<evidence type="ECO:0000256" key="1">
    <source>
        <dbReference type="SAM" id="Phobius"/>
    </source>
</evidence>